<protein>
    <recommendedName>
        <fullName evidence="2">DOT1 domain-containing protein</fullName>
    </recommendedName>
</protein>
<dbReference type="Proteomes" id="UP001515480">
    <property type="component" value="Unassembled WGS sequence"/>
</dbReference>
<keyword evidence="1" id="KW-0732">Signal</keyword>
<feature type="domain" description="DOT1" evidence="2">
    <location>
        <begin position="94"/>
        <end position="180"/>
    </location>
</feature>
<dbReference type="EMBL" id="JBGBPQ010000006">
    <property type="protein sequence ID" value="KAL1523419.1"/>
    <property type="molecule type" value="Genomic_DNA"/>
</dbReference>
<sequence>MALLLLLGSSAAVAPQRRALPPSPYPTRLAAAAFAPRPRPIRCELLPSAASEAAAAAGAAVLSLFGDVSSPRAFRRQSIAAREVEAEHAGRARELTYGELRLDFFWELLAAAAPRAAERFVDVGSGCGRLVLAAALAHEWEWAAGVELLRGLHEVAEASHASLREAARAEGVPLAPCRFVCAEAERALPSLLGAEGSTAVVFVYASCWPSVGPYLPRLSQTLAAVLPSGSRVITVDKQLVSSDDATVKTQELWRFELLASMSRPNYNTFESVGYVYELVRGDLSAANSTLLT</sequence>
<dbReference type="InterPro" id="IPR025789">
    <property type="entry name" value="DOT1_dom"/>
</dbReference>
<evidence type="ECO:0000259" key="2">
    <source>
        <dbReference type="Pfam" id="PF08123"/>
    </source>
</evidence>
<organism evidence="3 4">
    <name type="scientific">Prymnesium parvum</name>
    <name type="common">Toxic golden alga</name>
    <dbReference type="NCBI Taxonomy" id="97485"/>
    <lineage>
        <taxon>Eukaryota</taxon>
        <taxon>Haptista</taxon>
        <taxon>Haptophyta</taxon>
        <taxon>Prymnesiophyceae</taxon>
        <taxon>Prymnesiales</taxon>
        <taxon>Prymnesiaceae</taxon>
        <taxon>Prymnesium</taxon>
    </lineage>
</organism>
<keyword evidence="4" id="KW-1185">Reference proteome</keyword>
<name>A0AB34JRZ5_PRYPA</name>
<dbReference type="InterPro" id="IPR029063">
    <property type="entry name" value="SAM-dependent_MTases_sf"/>
</dbReference>
<feature type="chain" id="PRO_5044222764" description="DOT1 domain-containing protein" evidence="1">
    <location>
        <begin position="20"/>
        <end position="292"/>
    </location>
</feature>
<dbReference type="Gene3D" id="3.40.50.150">
    <property type="entry name" value="Vaccinia Virus protein VP39"/>
    <property type="match status" value="1"/>
</dbReference>
<evidence type="ECO:0000256" key="1">
    <source>
        <dbReference type="SAM" id="SignalP"/>
    </source>
</evidence>
<evidence type="ECO:0000313" key="4">
    <source>
        <dbReference type="Proteomes" id="UP001515480"/>
    </source>
</evidence>
<proteinExistence type="predicted"/>
<dbReference type="GO" id="GO:0031151">
    <property type="term" value="F:histone H3K79 methyltransferase activity"/>
    <property type="evidence" value="ECO:0007669"/>
    <property type="project" value="InterPro"/>
</dbReference>
<gene>
    <name evidence="3" type="ORF">AB1Y20_018359</name>
</gene>
<reference evidence="3 4" key="1">
    <citation type="journal article" date="2024" name="Science">
        <title>Giant polyketide synthase enzymes in the biosynthesis of giant marine polyether toxins.</title>
        <authorList>
            <person name="Fallon T.R."/>
            <person name="Shende V.V."/>
            <person name="Wierzbicki I.H."/>
            <person name="Pendleton A.L."/>
            <person name="Watervoot N.F."/>
            <person name="Auber R.P."/>
            <person name="Gonzalez D.J."/>
            <person name="Wisecaver J.H."/>
            <person name="Moore B.S."/>
        </authorList>
    </citation>
    <scope>NUCLEOTIDE SEQUENCE [LARGE SCALE GENOMIC DNA]</scope>
    <source>
        <strain evidence="3 4">12B1</strain>
    </source>
</reference>
<dbReference type="SUPFAM" id="SSF53335">
    <property type="entry name" value="S-adenosyl-L-methionine-dependent methyltransferases"/>
    <property type="match status" value="1"/>
</dbReference>
<dbReference type="Pfam" id="PF08123">
    <property type="entry name" value="DOT1"/>
    <property type="match status" value="1"/>
</dbReference>
<comment type="caution">
    <text evidence="3">The sequence shown here is derived from an EMBL/GenBank/DDBJ whole genome shotgun (WGS) entry which is preliminary data.</text>
</comment>
<dbReference type="AlphaFoldDB" id="A0AB34JRZ5"/>
<evidence type="ECO:0000313" key="3">
    <source>
        <dbReference type="EMBL" id="KAL1523419.1"/>
    </source>
</evidence>
<feature type="signal peptide" evidence="1">
    <location>
        <begin position="1"/>
        <end position="19"/>
    </location>
</feature>
<accession>A0AB34JRZ5</accession>